<evidence type="ECO:0000313" key="1">
    <source>
        <dbReference type="EMBL" id="TKR71897.1"/>
    </source>
</evidence>
<keyword evidence="2" id="KW-1185">Reference proteome</keyword>
<dbReference type="EMBL" id="AZBU02000006">
    <property type="protein sequence ID" value="TKR71897.1"/>
    <property type="molecule type" value="Genomic_DNA"/>
</dbReference>
<name>A0A4U5MQH8_STECR</name>
<accession>A0A4U5MQH8</accession>
<gene>
    <name evidence="1" type="ORF">L596_019429</name>
</gene>
<organism evidence="1 2">
    <name type="scientific">Steinernema carpocapsae</name>
    <name type="common">Entomopathogenic nematode</name>
    <dbReference type="NCBI Taxonomy" id="34508"/>
    <lineage>
        <taxon>Eukaryota</taxon>
        <taxon>Metazoa</taxon>
        <taxon>Ecdysozoa</taxon>
        <taxon>Nematoda</taxon>
        <taxon>Chromadorea</taxon>
        <taxon>Rhabditida</taxon>
        <taxon>Tylenchina</taxon>
        <taxon>Panagrolaimomorpha</taxon>
        <taxon>Strongyloidoidea</taxon>
        <taxon>Steinernematidae</taxon>
        <taxon>Steinernema</taxon>
    </lineage>
</organism>
<evidence type="ECO:0000313" key="2">
    <source>
        <dbReference type="Proteomes" id="UP000298663"/>
    </source>
</evidence>
<dbReference type="Proteomes" id="UP000298663">
    <property type="component" value="Unassembled WGS sequence"/>
</dbReference>
<reference evidence="1 2" key="2">
    <citation type="journal article" date="2019" name="G3 (Bethesda)">
        <title>Hybrid Assembly of the Genome of the Entomopathogenic Nematode Steinernema carpocapsae Identifies the X-Chromosome.</title>
        <authorList>
            <person name="Serra L."/>
            <person name="Macchietto M."/>
            <person name="Macias-Munoz A."/>
            <person name="McGill C.J."/>
            <person name="Rodriguez I.M."/>
            <person name="Rodriguez B."/>
            <person name="Murad R."/>
            <person name="Mortazavi A."/>
        </authorList>
    </citation>
    <scope>NUCLEOTIDE SEQUENCE [LARGE SCALE GENOMIC DNA]</scope>
    <source>
        <strain evidence="1 2">ALL</strain>
    </source>
</reference>
<sequence>MSKGSCKRLRQHIRWLLLEFYMEGLFLNQLFLATNAICILQFRRNWLFIKIATTLTRWHGNRENSILVKRQFHYLGGLVTCS</sequence>
<comment type="caution">
    <text evidence="1">The sequence shown here is derived from an EMBL/GenBank/DDBJ whole genome shotgun (WGS) entry which is preliminary data.</text>
</comment>
<proteinExistence type="predicted"/>
<dbReference type="AlphaFoldDB" id="A0A4U5MQH8"/>
<protein>
    <submittedName>
        <fullName evidence="1">Uncharacterized protein</fullName>
    </submittedName>
</protein>
<reference evidence="1 2" key="1">
    <citation type="journal article" date="2015" name="Genome Biol.">
        <title>Comparative genomics of Steinernema reveals deeply conserved gene regulatory networks.</title>
        <authorList>
            <person name="Dillman A.R."/>
            <person name="Macchietto M."/>
            <person name="Porter C.F."/>
            <person name="Rogers A."/>
            <person name="Williams B."/>
            <person name="Antoshechkin I."/>
            <person name="Lee M.M."/>
            <person name="Goodwin Z."/>
            <person name="Lu X."/>
            <person name="Lewis E.E."/>
            <person name="Goodrich-Blair H."/>
            <person name="Stock S.P."/>
            <person name="Adams B.J."/>
            <person name="Sternberg P.W."/>
            <person name="Mortazavi A."/>
        </authorList>
    </citation>
    <scope>NUCLEOTIDE SEQUENCE [LARGE SCALE GENOMIC DNA]</scope>
    <source>
        <strain evidence="1 2">ALL</strain>
    </source>
</reference>